<organism evidence="2 3">
    <name type="scientific">Colletotrichum sidae</name>
    <dbReference type="NCBI Taxonomy" id="1347389"/>
    <lineage>
        <taxon>Eukaryota</taxon>
        <taxon>Fungi</taxon>
        <taxon>Dikarya</taxon>
        <taxon>Ascomycota</taxon>
        <taxon>Pezizomycotina</taxon>
        <taxon>Sordariomycetes</taxon>
        <taxon>Hypocreomycetidae</taxon>
        <taxon>Glomerellales</taxon>
        <taxon>Glomerellaceae</taxon>
        <taxon>Colletotrichum</taxon>
        <taxon>Colletotrichum orbiculare species complex</taxon>
    </lineage>
</organism>
<dbReference type="Proteomes" id="UP000295604">
    <property type="component" value="Unassembled WGS sequence"/>
</dbReference>
<feature type="chain" id="PRO_5020547546" evidence="1">
    <location>
        <begin position="19"/>
        <end position="106"/>
    </location>
</feature>
<keyword evidence="3" id="KW-1185">Reference proteome</keyword>
<name>A0A4R8TUI9_9PEZI</name>
<accession>A0A4R8TUI9</accession>
<comment type="caution">
    <text evidence="2">The sequence shown here is derived from an EMBL/GenBank/DDBJ whole genome shotgun (WGS) entry which is preliminary data.</text>
</comment>
<dbReference type="AlphaFoldDB" id="A0A4R8TUI9"/>
<protein>
    <submittedName>
        <fullName evidence="2">Uncharacterized protein</fullName>
    </submittedName>
</protein>
<dbReference type="EMBL" id="QAPF01000004">
    <property type="protein sequence ID" value="TEA22553.1"/>
    <property type="molecule type" value="Genomic_DNA"/>
</dbReference>
<gene>
    <name evidence="2" type="ORF">C8034_v002901</name>
</gene>
<evidence type="ECO:0000256" key="1">
    <source>
        <dbReference type="SAM" id="SignalP"/>
    </source>
</evidence>
<evidence type="ECO:0000313" key="2">
    <source>
        <dbReference type="EMBL" id="TEA22553.1"/>
    </source>
</evidence>
<feature type="signal peptide" evidence="1">
    <location>
        <begin position="1"/>
        <end position="18"/>
    </location>
</feature>
<sequence>MIFAHSFVLALAALGVSAVPAPQTYATTDPSFQDQCVGVECPADTSCKAFDFGLEKPVACEAHPNATLPADVEQCGGVVCPTGTFCCNSSCGVCAKPGDLCRQWFC</sequence>
<proteinExistence type="predicted"/>
<evidence type="ECO:0000313" key="3">
    <source>
        <dbReference type="Proteomes" id="UP000295604"/>
    </source>
</evidence>
<keyword evidence="1" id="KW-0732">Signal</keyword>
<reference evidence="2 3" key="1">
    <citation type="submission" date="2018-11" db="EMBL/GenBank/DDBJ databases">
        <title>Genome sequence and assembly of Colletotrichum sidae.</title>
        <authorList>
            <person name="Gan P."/>
            <person name="Shirasu K."/>
        </authorList>
    </citation>
    <scope>NUCLEOTIDE SEQUENCE [LARGE SCALE GENOMIC DNA]</scope>
    <source>
        <strain evidence="2 3">CBS 518.97</strain>
    </source>
</reference>